<reference evidence="3 4" key="1">
    <citation type="submission" date="2020-08" db="EMBL/GenBank/DDBJ databases">
        <title>Genomic Encyclopedia of Type Strains, Phase IV (KMG-IV): sequencing the most valuable type-strain genomes for metagenomic binning, comparative biology and taxonomic classification.</title>
        <authorList>
            <person name="Goeker M."/>
        </authorList>
    </citation>
    <scope>NUCLEOTIDE SEQUENCE [LARGE SCALE GENOMIC DNA]</scope>
    <source>
        <strain evidence="3 4">DSM 29007</strain>
    </source>
</reference>
<dbReference type="RefSeq" id="WP_170039353.1">
    <property type="nucleotide sequence ID" value="NZ_JABDTL010000002.1"/>
</dbReference>
<dbReference type="AlphaFoldDB" id="A0A841GTJ8"/>
<protein>
    <recommendedName>
        <fullName evidence="2">BON domain-containing protein</fullName>
    </recommendedName>
</protein>
<feature type="region of interest" description="Disordered" evidence="1">
    <location>
        <begin position="201"/>
        <end position="223"/>
    </location>
</feature>
<dbReference type="PANTHER" id="PTHR34606:SF15">
    <property type="entry name" value="BON DOMAIN-CONTAINING PROTEIN"/>
    <property type="match status" value="1"/>
</dbReference>
<evidence type="ECO:0000259" key="2">
    <source>
        <dbReference type="PROSITE" id="PS50914"/>
    </source>
</evidence>
<accession>A0A841GTJ8</accession>
<dbReference type="InterPro" id="IPR051686">
    <property type="entry name" value="Lipoprotein_DolP"/>
</dbReference>
<dbReference type="PROSITE" id="PS50914">
    <property type="entry name" value="BON"/>
    <property type="match status" value="1"/>
</dbReference>
<evidence type="ECO:0000256" key="1">
    <source>
        <dbReference type="SAM" id="MobiDB-lite"/>
    </source>
</evidence>
<evidence type="ECO:0000313" key="3">
    <source>
        <dbReference type="EMBL" id="MBB6068448.1"/>
    </source>
</evidence>
<gene>
    <name evidence="3" type="ORF">HNQ61_000059</name>
</gene>
<dbReference type="InterPro" id="IPR007055">
    <property type="entry name" value="BON_dom"/>
</dbReference>
<dbReference type="Proteomes" id="UP000582837">
    <property type="component" value="Unassembled WGS sequence"/>
</dbReference>
<sequence>MRGYDPYSFGGGWERQPGPARRGGYDGFRGGQGGGQPRYGRWEQPDRYDRGVYGESYPGFDPYPVQGGGYGGGGAAPSRGRGWAGYGGDFGGGNANAPFLPPSAYQRHPELNREPHHGDRWGYELDDTDVELDDDEILDAVRQRLFEDVWLDVDRIQVSVEEGVVTLTGEVDDFLEARYAWDDAWETEGVRGVITRLTVNAQGPGDAHGDLLPQTSSGSSTEP</sequence>
<keyword evidence="4" id="KW-1185">Reference proteome</keyword>
<feature type="compositionally biased region" description="Polar residues" evidence="1">
    <location>
        <begin position="213"/>
        <end position="223"/>
    </location>
</feature>
<feature type="region of interest" description="Disordered" evidence="1">
    <location>
        <begin position="1"/>
        <end position="55"/>
    </location>
</feature>
<proteinExistence type="predicted"/>
<dbReference type="EMBL" id="JACHIA010000001">
    <property type="protein sequence ID" value="MBB6068448.1"/>
    <property type="molecule type" value="Genomic_DNA"/>
</dbReference>
<name>A0A841GTJ8_9BACT</name>
<feature type="domain" description="BON" evidence="2">
    <location>
        <begin position="133"/>
        <end position="201"/>
    </location>
</feature>
<dbReference type="PANTHER" id="PTHR34606">
    <property type="entry name" value="BON DOMAIN-CONTAINING PROTEIN"/>
    <property type="match status" value="1"/>
</dbReference>
<evidence type="ECO:0000313" key="4">
    <source>
        <dbReference type="Proteomes" id="UP000582837"/>
    </source>
</evidence>
<feature type="compositionally biased region" description="Gly residues" evidence="1">
    <location>
        <begin position="25"/>
        <end position="37"/>
    </location>
</feature>
<dbReference type="Pfam" id="PF04972">
    <property type="entry name" value="BON"/>
    <property type="match status" value="1"/>
</dbReference>
<dbReference type="Gene3D" id="3.30.1340.30">
    <property type="match status" value="1"/>
</dbReference>
<feature type="compositionally biased region" description="Basic and acidic residues" evidence="1">
    <location>
        <begin position="40"/>
        <end position="52"/>
    </location>
</feature>
<organism evidence="3 4">
    <name type="scientific">Longimicrobium terrae</name>
    <dbReference type="NCBI Taxonomy" id="1639882"/>
    <lineage>
        <taxon>Bacteria</taxon>
        <taxon>Pseudomonadati</taxon>
        <taxon>Gemmatimonadota</taxon>
        <taxon>Longimicrobiia</taxon>
        <taxon>Longimicrobiales</taxon>
        <taxon>Longimicrobiaceae</taxon>
        <taxon>Longimicrobium</taxon>
    </lineage>
</organism>
<comment type="caution">
    <text evidence="3">The sequence shown here is derived from an EMBL/GenBank/DDBJ whole genome shotgun (WGS) entry which is preliminary data.</text>
</comment>